<evidence type="ECO:0000256" key="3">
    <source>
        <dbReference type="ARBA" id="ARBA00022643"/>
    </source>
</evidence>
<dbReference type="Gene3D" id="3.20.20.70">
    <property type="entry name" value="Aldolase class I"/>
    <property type="match status" value="1"/>
</dbReference>
<dbReference type="RefSeq" id="WP_104377148.1">
    <property type="nucleotide sequence ID" value="NZ_PSZC01000013.1"/>
</dbReference>
<name>A0A2S6AMZ2_9NOCA</name>
<dbReference type="PANTHER" id="PTHR43303:SF4">
    <property type="entry name" value="NADPH DEHYDROGENASE C23G7.10C-RELATED"/>
    <property type="match status" value="1"/>
</dbReference>
<evidence type="ECO:0000313" key="7">
    <source>
        <dbReference type="EMBL" id="PPJ36605.1"/>
    </source>
</evidence>
<evidence type="ECO:0000313" key="8">
    <source>
        <dbReference type="Proteomes" id="UP000239874"/>
    </source>
</evidence>
<dbReference type="GO" id="GO:0050661">
    <property type="term" value="F:NADP binding"/>
    <property type="evidence" value="ECO:0007669"/>
    <property type="project" value="InterPro"/>
</dbReference>
<organism evidence="7 8">
    <name type="scientific">Nocardia nova</name>
    <dbReference type="NCBI Taxonomy" id="37330"/>
    <lineage>
        <taxon>Bacteria</taxon>
        <taxon>Bacillati</taxon>
        <taxon>Actinomycetota</taxon>
        <taxon>Actinomycetes</taxon>
        <taxon>Mycobacteriales</taxon>
        <taxon>Nocardiaceae</taxon>
        <taxon>Nocardia</taxon>
    </lineage>
</organism>
<keyword evidence="5" id="KW-0560">Oxidoreductase</keyword>
<keyword evidence="3" id="KW-0288">FMN</keyword>
<keyword evidence="4" id="KW-0521">NADP</keyword>
<comment type="cofactor">
    <cofactor evidence="1">
        <name>FMN</name>
        <dbReference type="ChEBI" id="CHEBI:58210"/>
    </cofactor>
</comment>
<protein>
    <submittedName>
        <fullName evidence="7">Oxidoreductase</fullName>
    </submittedName>
</protein>
<keyword evidence="2" id="KW-0285">Flavoprotein</keyword>
<evidence type="ECO:0000256" key="5">
    <source>
        <dbReference type="ARBA" id="ARBA00023002"/>
    </source>
</evidence>
<evidence type="ECO:0000256" key="1">
    <source>
        <dbReference type="ARBA" id="ARBA00001917"/>
    </source>
</evidence>
<gene>
    <name evidence="7" type="ORF">C5E45_19525</name>
</gene>
<dbReference type="Pfam" id="PF00724">
    <property type="entry name" value="Oxidored_FMN"/>
    <property type="match status" value="1"/>
</dbReference>
<dbReference type="Proteomes" id="UP000239874">
    <property type="component" value="Unassembled WGS sequence"/>
</dbReference>
<sequence length="361" mass="38678">MTQSLLFSPLTLRGVTVKNRLWVAPMAQYSATDTGVPTDWHLAHLGGMARGGAGLVMSEATAVLPEGRICIPDAGIWNDEQAEAWSRITRFIVGQGSIPAMQLAHAGRKGSTQVPTQGRNAITEAEGGWRTVAPSAIAYEGLPEPHALTVEEIADTVAAYAVAAQRAVDAGFQVLEIHAAHGYLLNEFLSPLGNQRDDRYGGDFTGRTRILHEVVAAIRAVIPESMPLFVRLSATDWAEGGWTIEDTVRLCAALEGTGVDMIDVSSGGMVAHQKITVGPGYQVPFARAARGASSIPVIAVGLITEAVQAEQLLVDGAADALMFGRQLLREPHWPFRAAVELKSELRWPGPYRSARYRGSIP</sequence>
<comment type="caution">
    <text evidence="7">The sequence shown here is derived from an EMBL/GenBank/DDBJ whole genome shotgun (WGS) entry which is preliminary data.</text>
</comment>
<feature type="domain" description="NADH:flavin oxidoreductase/NADH oxidase N-terminal" evidence="6">
    <location>
        <begin position="6"/>
        <end position="342"/>
    </location>
</feature>
<dbReference type="SUPFAM" id="SSF51395">
    <property type="entry name" value="FMN-linked oxidoreductases"/>
    <property type="match status" value="1"/>
</dbReference>
<dbReference type="PANTHER" id="PTHR43303">
    <property type="entry name" value="NADPH DEHYDROGENASE C23G7.10C-RELATED"/>
    <property type="match status" value="1"/>
</dbReference>
<proteinExistence type="predicted"/>
<accession>A0A2S6AMZ2</accession>
<dbReference type="AlphaFoldDB" id="A0A2S6AMZ2"/>
<evidence type="ECO:0000256" key="4">
    <source>
        <dbReference type="ARBA" id="ARBA00022857"/>
    </source>
</evidence>
<dbReference type="InterPro" id="IPR001155">
    <property type="entry name" value="OxRdtase_FMN_N"/>
</dbReference>
<reference evidence="7 8" key="1">
    <citation type="submission" date="2018-02" db="EMBL/GenBank/DDBJ databases">
        <title>8 Nocardia nova and 1 Nocardia cyriacigeorgica strain used for evolution to TMP-SMX.</title>
        <authorList>
            <person name="Mehta H."/>
            <person name="Weng J."/>
            <person name="Shamoo Y."/>
        </authorList>
    </citation>
    <scope>NUCLEOTIDE SEQUENCE [LARGE SCALE GENOMIC DNA]</scope>
    <source>
        <strain evidence="7 8">MDA3139</strain>
    </source>
</reference>
<evidence type="ECO:0000256" key="2">
    <source>
        <dbReference type="ARBA" id="ARBA00022630"/>
    </source>
</evidence>
<dbReference type="EMBL" id="PSZC01000013">
    <property type="protein sequence ID" value="PPJ36605.1"/>
    <property type="molecule type" value="Genomic_DNA"/>
</dbReference>
<dbReference type="OrthoDB" id="3169239at2"/>
<dbReference type="CDD" id="cd02932">
    <property type="entry name" value="OYE_YqiM_FMN"/>
    <property type="match status" value="1"/>
</dbReference>
<evidence type="ECO:0000259" key="6">
    <source>
        <dbReference type="Pfam" id="PF00724"/>
    </source>
</evidence>
<dbReference type="InterPro" id="IPR044152">
    <property type="entry name" value="YqjM-like"/>
</dbReference>
<dbReference type="GO" id="GO:0003959">
    <property type="term" value="F:NADPH dehydrogenase activity"/>
    <property type="evidence" value="ECO:0007669"/>
    <property type="project" value="InterPro"/>
</dbReference>
<dbReference type="GO" id="GO:0010181">
    <property type="term" value="F:FMN binding"/>
    <property type="evidence" value="ECO:0007669"/>
    <property type="project" value="InterPro"/>
</dbReference>
<dbReference type="InterPro" id="IPR013785">
    <property type="entry name" value="Aldolase_TIM"/>
</dbReference>